<feature type="non-terminal residue" evidence="1">
    <location>
        <position position="1"/>
    </location>
</feature>
<protein>
    <submittedName>
        <fullName evidence="1">1936_t:CDS:1</fullName>
    </submittedName>
</protein>
<dbReference type="Proteomes" id="UP000789525">
    <property type="component" value="Unassembled WGS sequence"/>
</dbReference>
<keyword evidence="2" id="KW-1185">Reference proteome</keyword>
<dbReference type="EMBL" id="CAJVPT010032696">
    <property type="protein sequence ID" value="CAG8702242.1"/>
    <property type="molecule type" value="Genomic_DNA"/>
</dbReference>
<reference evidence="1" key="1">
    <citation type="submission" date="2021-06" db="EMBL/GenBank/DDBJ databases">
        <authorList>
            <person name="Kallberg Y."/>
            <person name="Tangrot J."/>
            <person name="Rosling A."/>
        </authorList>
    </citation>
    <scope>NUCLEOTIDE SEQUENCE</scope>
    <source>
        <strain evidence="1">CL356</strain>
    </source>
</reference>
<gene>
    <name evidence="1" type="ORF">ACOLOM_LOCUS10299</name>
</gene>
<evidence type="ECO:0000313" key="2">
    <source>
        <dbReference type="Proteomes" id="UP000789525"/>
    </source>
</evidence>
<proteinExistence type="predicted"/>
<sequence length="45" mass="5018">VQAIVWKDEGLVERNNAGKLECATGSAISLQLQRLPPKLILFIKR</sequence>
<comment type="caution">
    <text evidence="1">The sequence shown here is derived from an EMBL/GenBank/DDBJ whole genome shotgun (WGS) entry which is preliminary data.</text>
</comment>
<accession>A0ACA9PCE0</accession>
<organism evidence="1 2">
    <name type="scientific">Acaulospora colombiana</name>
    <dbReference type="NCBI Taxonomy" id="27376"/>
    <lineage>
        <taxon>Eukaryota</taxon>
        <taxon>Fungi</taxon>
        <taxon>Fungi incertae sedis</taxon>
        <taxon>Mucoromycota</taxon>
        <taxon>Glomeromycotina</taxon>
        <taxon>Glomeromycetes</taxon>
        <taxon>Diversisporales</taxon>
        <taxon>Acaulosporaceae</taxon>
        <taxon>Acaulospora</taxon>
    </lineage>
</organism>
<name>A0ACA9PCE0_9GLOM</name>
<evidence type="ECO:0000313" key="1">
    <source>
        <dbReference type="EMBL" id="CAG8702242.1"/>
    </source>
</evidence>